<reference evidence="2" key="1">
    <citation type="journal article" date="2019" name="Int. J. Syst. Evol. Microbiol.">
        <title>The Global Catalogue of Microorganisms (GCM) 10K type strain sequencing project: providing services to taxonomists for standard genome sequencing and annotation.</title>
        <authorList>
            <consortium name="The Broad Institute Genomics Platform"/>
            <consortium name="The Broad Institute Genome Sequencing Center for Infectious Disease"/>
            <person name="Wu L."/>
            <person name="Ma J."/>
        </authorList>
    </citation>
    <scope>NUCLEOTIDE SEQUENCE [LARGE SCALE GENOMIC DNA]</scope>
    <source>
        <strain evidence="2">CGMCC 1.16033</strain>
    </source>
</reference>
<organism evidence="1 2">
    <name type="scientific">Shewanella carassii</name>
    <dbReference type="NCBI Taxonomy" id="1987584"/>
    <lineage>
        <taxon>Bacteria</taxon>
        <taxon>Pseudomonadati</taxon>
        <taxon>Pseudomonadota</taxon>
        <taxon>Gammaproteobacteria</taxon>
        <taxon>Alteromonadales</taxon>
        <taxon>Shewanellaceae</taxon>
        <taxon>Shewanella</taxon>
    </lineage>
</organism>
<evidence type="ECO:0000313" key="2">
    <source>
        <dbReference type="Proteomes" id="UP000606498"/>
    </source>
</evidence>
<dbReference type="EMBL" id="BMKO01000005">
    <property type="protein sequence ID" value="GGE81531.1"/>
    <property type="molecule type" value="Genomic_DNA"/>
</dbReference>
<proteinExistence type="predicted"/>
<sequence>MQRDTATKRVSQQVKAWDASLEQCMTQQGNTVIEAWTVDLDITAAAMSREIDRNTVVVLTQERQQLAPIMAAAEKTVQ</sequence>
<keyword evidence="2" id="KW-1185">Reference proteome</keyword>
<name>A0ABQ1T6V3_9GAMM</name>
<protein>
    <submittedName>
        <fullName evidence="1">Uncharacterized protein</fullName>
    </submittedName>
</protein>
<evidence type="ECO:0000313" key="1">
    <source>
        <dbReference type="EMBL" id="GGE81531.1"/>
    </source>
</evidence>
<accession>A0ABQ1T6V3</accession>
<dbReference type="Proteomes" id="UP000606498">
    <property type="component" value="Unassembled WGS sequence"/>
</dbReference>
<comment type="caution">
    <text evidence="1">The sequence shown here is derived from an EMBL/GenBank/DDBJ whole genome shotgun (WGS) entry which is preliminary data.</text>
</comment>
<gene>
    <name evidence="1" type="ORF">GCM10011520_22570</name>
</gene>